<comment type="subunit">
    <text evidence="15">Homotetramer formed by a dimer of dimers.</text>
</comment>
<evidence type="ECO:0000256" key="10">
    <source>
        <dbReference type="ARBA" id="ARBA00022759"/>
    </source>
</evidence>
<feature type="compositionally biased region" description="Basic residues" evidence="16">
    <location>
        <begin position="797"/>
        <end position="812"/>
    </location>
</feature>
<dbReference type="GO" id="GO:0006402">
    <property type="term" value="P:mRNA catabolic process"/>
    <property type="evidence" value="ECO:0007669"/>
    <property type="project" value="UniProtKB-UniRule"/>
</dbReference>
<comment type="similarity">
    <text evidence="1">Belongs to the RNase E/G family. RNase G subfamily.</text>
</comment>
<feature type="compositionally biased region" description="Basic residues" evidence="16">
    <location>
        <begin position="116"/>
        <end position="131"/>
    </location>
</feature>
<evidence type="ECO:0000259" key="19">
    <source>
        <dbReference type="Pfam" id="PF20833"/>
    </source>
</evidence>
<dbReference type="GO" id="GO:0000287">
    <property type="term" value="F:magnesium ion binding"/>
    <property type="evidence" value="ECO:0007669"/>
    <property type="project" value="UniProtKB-UniRule"/>
</dbReference>
<comment type="cofactor">
    <cofactor evidence="15">
        <name>Zn(2+)</name>
        <dbReference type="ChEBI" id="CHEBI:29105"/>
    </cofactor>
    <text evidence="15">Binds 2 Zn(2+) ions per homotetramer.</text>
</comment>
<evidence type="ECO:0000256" key="14">
    <source>
        <dbReference type="ARBA" id="ARBA00023136"/>
    </source>
</evidence>
<dbReference type="Proteomes" id="UP000233332">
    <property type="component" value="Unassembled WGS sequence"/>
</dbReference>
<comment type="function">
    <text evidence="15">Endoribonuclease that plays a central role in RNA processing and decay. Required for the maturation of 5S and 16S rRNAs and the majority of tRNAs. Also involved in the degradation of most mRNAs.</text>
</comment>
<dbReference type="AlphaFoldDB" id="A0A2N3L3Q6"/>
<dbReference type="GO" id="GO:0008270">
    <property type="term" value="F:zinc ion binding"/>
    <property type="evidence" value="ECO:0007669"/>
    <property type="project" value="UniProtKB-UniRule"/>
</dbReference>
<feature type="domain" description="S1 motif" evidence="17">
    <location>
        <begin position="37"/>
        <end position="81"/>
    </location>
</feature>
<feature type="compositionally biased region" description="Acidic residues" evidence="16">
    <location>
        <begin position="717"/>
        <end position="729"/>
    </location>
</feature>
<comment type="similarity">
    <text evidence="15">Belongs to the RNase E/G family. RNase E subfamily.</text>
</comment>
<evidence type="ECO:0000313" key="21">
    <source>
        <dbReference type="Proteomes" id="UP000233332"/>
    </source>
</evidence>
<dbReference type="GO" id="GO:0006364">
    <property type="term" value="P:rRNA processing"/>
    <property type="evidence" value="ECO:0007669"/>
    <property type="project" value="UniProtKB-UniRule"/>
</dbReference>
<feature type="region of interest" description="Required for zinc-mediated homotetramerization and catalytic activity" evidence="15">
    <location>
        <begin position="604"/>
        <end position="607"/>
    </location>
</feature>
<proteinExistence type="inferred from homology"/>
<keyword evidence="15" id="KW-0862">Zinc</keyword>
<keyword evidence="10 15" id="KW-0255">Endonuclease</keyword>
<accession>A0A2N3L3Q6</accession>
<dbReference type="EC" id="3.1.26.12" evidence="15"/>
<dbReference type="InterPro" id="IPR004659">
    <property type="entry name" value="RNase_E/G"/>
</dbReference>
<evidence type="ECO:0000256" key="5">
    <source>
        <dbReference type="ARBA" id="ARBA00022552"/>
    </source>
</evidence>
<feature type="domain" description="RNA-binding protein AU-1/Ribonuclease E/G" evidence="18">
    <location>
        <begin position="320"/>
        <end position="591"/>
    </location>
</feature>
<feature type="compositionally biased region" description="Basic and acidic residues" evidence="16">
    <location>
        <begin position="887"/>
        <end position="918"/>
    </location>
</feature>
<dbReference type="InterPro" id="IPR003029">
    <property type="entry name" value="S1_domain"/>
</dbReference>
<feature type="compositionally biased region" description="Acidic residues" evidence="16">
    <location>
        <begin position="102"/>
        <end position="111"/>
    </location>
</feature>
<feature type="region of interest" description="Disordered" evidence="16">
    <location>
        <begin position="92"/>
        <end position="228"/>
    </location>
</feature>
<comment type="cofactor">
    <cofactor evidence="15">
        <name>Mg(2+)</name>
        <dbReference type="ChEBI" id="CHEBI:18420"/>
    </cofactor>
    <text evidence="15">Binds 1 Mg(2+) ion per subunit.</text>
</comment>
<sequence length="1025" mass="114067">MVKRMLIDATHAEESRVVVINGNRLEEYDVETSTKKQIKGNIYLAKVTRVEPSLQAAFVDYGGNRHGFLAFSEIHSDYYQIPVADREALTQSHTRNVKDAEIVEDNVSDGEDSPKKEKKPTRSRSRRKPRAKDKDETVEAADGDASPVEATATADATTSPDSKNDATTGSDEEDAKPRRRRTRNRRKKSDEVDASTADADAKDASASEDNTSDANTGSDDDDTPTGGNAAMSAEVAELTVDIDADGSDGDTVSEINAKSDEEDIEDLGGDDADEFVESHSRQLQKRYKIQEVIKRRQILLVQVVKEERGNKGAALSTFLSLAGRYCVLMPNTPRGGGISRKITNAQDRKRLKSILAELEIPDGMAVIVRTAGAERTKAEIKRDFDYLMRLWDRIRETTLQSQAPCLIYEEADLIKRSIRDLYARDVDEVLVEGDEGYRIAKDFMKMLMPSHAKRVQPYKDQGVPLFHRFQVESQLDAMLNPVVQLKSGGYIVINPTEALVAIDVNSGRSTRERNIEETAYKTNLEAAEELARQLRLRDLAGLIVVDFIDMEDHRNQGAVERKIKEAMRNDRARLQIGRISPFGLLEMSRQRLRPSLVESAFEVCTHCRGVGLVRSIESAALHLLRVLEEEGMRRRSGSLTVHVASEVALYILNRKREALAEIEQRYGFTVMIFGDDSLISPDHRIERSRAKKGDELEDVPAVLNTDSVSLTAIENPVDTDDDDEEEEEAPSAKNTAQDDEEQGGKRRRRRRRRRGRNDDRDDRNDQQQEASDAEAGNDDNADQNSDNEDDDDEESQRKRRRRGKRGGRRRSRRQDFEAKSTRSPNDDPALTAARRNRDHEAPDGAEESTVIDAESEGQDADSFDQEGVREGRSRSTTAPAPARPRRDRNDNRRNRRDRNDRPRGKDSNNDGGNDRGDVKNIPIQSGPAPEADTNSKPDATAAAPAAAPAEVAAPKAATPAPKPEEKVAPKAEKPAEKAPEPKAEAKPEPVAAEKPSTASEPAPAAEPAKDKKSEPKKRGWWSLGR</sequence>
<feature type="compositionally biased region" description="Basic and acidic residues" evidence="16">
    <location>
        <begin position="1007"/>
        <end position="1017"/>
    </location>
</feature>
<feature type="binding site" evidence="15">
    <location>
        <position position="503"/>
    </location>
    <ligand>
        <name>Mg(2+)</name>
        <dbReference type="ChEBI" id="CHEBI:18420"/>
        <note>catalytic</note>
    </ligand>
</feature>
<feature type="compositionally biased region" description="Polar residues" evidence="16">
    <location>
        <begin position="159"/>
        <end position="169"/>
    </location>
</feature>
<dbReference type="InterPro" id="IPR028878">
    <property type="entry name" value="RNase_E"/>
</dbReference>
<keyword evidence="12 15" id="KW-0460">Magnesium</keyword>
<keyword evidence="21" id="KW-1185">Reference proteome</keyword>
<keyword evidence="6 15" id="KW-0819">tRNA processing</keyword>
<feature type="compositionally biased region" description="Basic and acidic residues" evidence="16">
    <location>
        <begin position="756"/>
        <end position="766"/>
    </location>
</feature>
<keyword evidence="11 15" id="KW-0378">Hydrolase</keyword>
<dbReference type="PANTHER" id="PTHR30001">
    <property type="entry name" value="RIBONUCLEASE"/>
    <property type="match status" value="1"/>
</dbReference>
<feature type="compositionally biased region" description="Basic and acidic residues" evidence="16">
    <location>
        <begin position="962"/>
        <end position="987"/>
    </location>
</feature>
<dbReference type="Pfam" id="PF20833">
    <property type="entry name" value="RNase_E_G_Thio"/>
    <property type="match status" value="1"/>
</dbReference>
<organism evidence="20 21">
    <name type="scientific">Thalassospira lohafexi</name>
    <dbReference type="NCBI Taxonomy" id="744227"/>
    <lineage>
        <taxon>Bacteria</taxon>
        <taxon>Pseudomonadati</taxon>
        <taxon>Pseudomonadota</taxon>
        <taxon>Alphaproteobacteria</taxon>
        <taxon>Rhodospirillales</taxon>
        <taxon>Thalassospiraceae</taxon>
        <taxon>Thalassospira</taxon>
    </lineage>
</organism>
<keyword evidence="3 15" id="KW-0963">Cytoplasm</keyword>
<keyword evidence="5 15" id="KW-0698">rRNA processing</keyword>
<gene>
    <name evidence="15" type="primary">rne</name>
    <name evidence="20" type="ORF">COO92_15950</name>
</gene>
<comment type="subcellular location">
    <subcellularLocation>
        <location evidence="15">Cytoplasm</location>
    </subcellularLocation>
    <subcellularLocation>
        <location evidence="15">Cell inner membrane</location>
        <topology evidence="15">Peripheral membrane protein</topology>
        <orientation evidence="15">Cytoplasmic side</orientation>
    </subcellularLocation>
</comment>
<evidence type="ECO:0000256" key="9">
    <source>
        <dbReference type="ARBA" id="ARBA00022730"/>
    </source>
</evidence>
<evidence type="ECO:0000256" key="12">
    <source>
        <dbReference type="ARBA" id="ARBA00022842"/>
    </source>
</evidence>
<protein>
    <recommendedName>
        <fullName evidence="15">Ribonuclease E</fullName>
        <shortName evidence="15">RNase E</shortName>
        <ecNumber evidence="15">3.1.26.12</ecNumber>
    </recommendedName>
</protein>
<dbReference type="NCBIfam" id="TIGR00757">
    <property type="entry name" value="RNaseEG"/>
    <property type="match status" value="1"/>
</dbReference>
<dbReference type="GO" id="GO:0009898">
    <property type="term" value="C:cytoplasmic side of plasma membrane"/>
    <property type="evidence" value="ECO:0007669"/>
    <property type="project" value="UniProtKB-UniRule"/>
</dbReference>
<evidence type="ECO:0000256" key="3">
    <source>
        <dbReference type="ARBA" id="ARBA00022490"/>
    </source>
</evidence>
<evidence type="ECO:0000259" key="18">
    <source>
        <dbReference type="Pfam" id="PF10150"/>
    </source>
</evidence>
<keyword evidence="13 15" id="KW-0694">RNA-binding</keyword>
<feature type="compositionally biased region" description="Low complexity" evidence="16">
    <location>
        <begin position="939"/>
        <end position="959"/>
    </location>
</feature>
<evidence type="ECO:0000256" key="16">
    <source>
        <dbReference type="SAM" id="MobiDB-lite"/>
    </source>
</evidence>
<dbReference type="InterPro" id="IPR019307">
    <property type="entry name" value="RNA-bd_AU-1/RNase_E/G"/>
</dbReference>
<dbReference type="GO" id="GO:0008033">
    <property type="term" value="P:tRNA processing"/>
    <property type="evidence" value="ECO:0007669"/>
    <property type="project" value="UniProtKB-UniRule"/>
</dbReference>
<evidence type="ECO:0000313" key="20">
    <source>
        <dbReference type="EMBL" id="PKR57438.1"/>
    </source>
</evidence>
<name>A0A2N3L3Q6_9PROT</name>
<dbReference type="GO" id="GO:0019843">
    <property type="term" value="F:rRNA binding"/>
    <property type="evidence" value="ECO:0007669"/>
    <property type="project" value="UniProtKB-KW"/>
</dbReference>
<dbReference type="EMBL" id="NXGX01000006">
    <property type="protein sequence ID" value="PKR57438.1"/>
    <property type="molecule type" value="Genomic_DNA"/>
</dbReference>
<dbReference type="Pfam" id="PF10150">
    <property type="entry name" value="RNase_E_G"/>
    <property type="match status" value="1"/>
</dbReference>
<feature type="domain" description="RNase E/G thioredoxin-like" evidence="19">
    <location>
        <begin position="603"/>
        <end position="687"/>
    </location>
</feature>
<keyword evidence="7 15" id="KW-0540">Nuclease</keyword>
<keyword evidence="14 15" id="KW-0472">Membrane</keyword>
<dbReference type="Gene3D" id="2.40.50.140">
    <property type="entry name" value="Nucleic acid-binding proteins"/>
    <property type="match status" value="1"/>
</dbReference>
<dbReference type="InterPro" id="IPR012340">
    <property type="entry name" value="NA-bd_OB-fold"/>
</dbReference>
<dbReference type="RefSeq" id="WP_101303689.1">
    <property type="nucleotide sequence ID" value="NZ_NXGX01000006.1"/>
</dbReference>
<dbReference type="PANTHER" id="PTHR30001:SF1">
    <property type="entry name" value="RIBONUCLEASE E_G-LIKE PROTEIN, CHLOROPLASTIC"/>
    <property type="match status" value="1"/>
</dbReference>
<evidence type="ECO:0000256" key="7">
    <source>
        <dbReference type="ARBA" id="ARBA00022722"/>
    </source>
</evidence>
<feature type="binding site" evidence="15">
    <location>
        <position position="546"/>
    </location>
    <ligand>
        <name>Mg(2+)</name>
        <dbReference type="ChEBI" id="CHEBI:18420"/>
        <note>catalytic</note>
    </ligand>
</feature>
<dbReference type="GO" id="GO:0008995">
    <property type="term" value="F:ribonuclease E activity"/>
    <property type="evidence" value="ECO:0007669"/>
    <property type="project" value="UniProtKB-EC"/>
</dbReference>
<keyword evidence="15" id="KW-0820">tRNA-binding</keyword>
<evidence type="ECO:0000256" key="15">
    <source>
        <dbReference type="HAMAP-Rule" id="MF_00970"/>
    </source>
</evidence>
<comment type="caution">
    <text evidence="20">The sequence shown here is derived from an EMBL/GenBank/DDBJ whole genome shotgun (WGS) entry which is preliminary data.</text>
</comment>
<feature type="binding site" evidence="15">
    <location>
        <position position="604"/>
    </location>
    <ligand>
        <name>Zn(2+)</name>
        <dbReference type="ChEBI" id="CHEBI:29105"/>
        <note>ligand shared between dimeric partners</note>
    </ligand>
</feature>
<feature type="compositionally biased region" description="Acidic residues" evidence="16">
    <location>
        <begin position="771"/>
        <end position="794"/>
    </location>
</feature>
<dbReference type="SUPFAM" id="SSF50249">
    <property type="entry name" value="Nucleic acid-binding proteins"/>
    <property type="match status" value="1"/>
</dbReference>
<evidence type="ECO:0000256" key="6">
    <source>
        <dbReference type="ARBA" id="ARBA00022694"/>
    </source>
</evidence>
<dbReference type="HAMAP" id="MF_00970">
    <property type="entry name" value="RNase_E"/>
    <property type="match status" value="1"/>
</dbReference>
<feature type="region of interest" description="Disordered" evidence="16">
    <location>
        <begin position="241"/>
        <end position="266"/>
    </location>
</feature>
<keyword evidence="2 15" id="KW-1003">Cell membrane</keyword>
<keyword evidence="8 15" id="KW-0479">Metal-binding</keyword>
<evidence type="ECO:0000256" key="2">
    <source>
        <dbReference type="ARBA" id="ARBA00022475"/>
    </source>
</evidence>
<feature type="binding site" evidence="15">
    <location>
        <position position="607"/>
    </location>
    <ligand>
        <name>Zn(2+)</name>
        <dbReference type="ChEBI" id="CHEBI:29105"/>
        <note>ligand shared between dimeric partners</note>
    </ligand>
</feature>
<evidence type="ECO:0000256" key="4">
    <source>
        <dbReference type="ARBA" id="ARBA00022519"/>
    </source>
</evidence>
<evidence type="ECO:0000256" key="13">
    <source>
        <dbReference type="ARBA" id="ARBA00022884"/>
    </source>
</evidence>
<dbReference type="GO" id="GO:0000049">
    <property type="term" value="F:tRNA binding"/>
    <property type="evidence" value="ECO:0007669"/>
    <property type="project" value="UniProtKB-KW"/>
</dbReference>
<feature type="compositionally biased region" description="Basic residues" evidence="16">
    <location>
        <begin position="745"/>
        <end position="755"/>
    </location>
</feature>
<dbReference type="InterPro" id="IPR048583">
    <property type="entry name" value="RNase_E_G_thioredoxin-like"/>
</dbReference>
<comment type="catalytic activity">
    <reaction evidence="15">
        <text>Endonucleolytic cleavage of single-stranded RNA in A- and U-rich regions.</text>
        <dbReference type="EC" id="3.1.26.12"/>
    </reaction>
</comment>
<keyword evidence="4 15" id="KW-0997">Cell inner membrane</keyword>
<evidence type="ECO:0000256" key="8">
    <source>
        <dbReference type="ARBA" id="ARBA00022723"/>
    </source>
</evidence>
<keyword evidence="9 15" id="KW-0699">rRNA-binding</keyword>
<dbReference type="Gene3D" id="3.40.1260.20">
    <property type="entry name" value="Ribonuclease E, catalytic domain"/>
    <property type="match status" value="1"/>
</dbReference>
<feature type="compositionally biased region" description="Low complexity" evidence="16">
    <location>
        <begin position="988"/>
        <end position="1006"/>
    </location>
</feature>
<reference evidence="20 21" key="1">
    <citation type="submission" date="2017-09" db="EMBL/GenBank/DDBJ databases">
        <title>Biodiversity and function of Thalassospira species in the particle-attached aromatic-hydrocarbon-degrading consortia from the surface seawater of the China South Sea.</title>
        <authorList>
            <person name="Dong C."/>
            <person name="Lai Q."/>
            <person name="Shao Z."/>
        </authorList>
    </citation>
    <scope>NUCLEOTIDE SEQUENCE [LARGE SCALE GENOMIC DNA]</scope>
    <source>
        <strain evidence="20 21">139Z-12</strain>
    </source>
</reference>
<feature type="compositionally biased region" description="Basic residues" evidence="16">
    <location>
        <begin position="177"/>
        <end position="187"/>
    </location>
</feature>
<evidence type="ECO:0000259" key="17">
    <source>
        <dbReference type="Pfam" id="PF00575"/>
    </source>
</evidence>
<feature type="compositionally biased region" description="Acidic residues" evidence="16">
    <location>
        <begin position="853"/>
        <end position="864"/>
    </location>
</feature>
<evidence type="ECO:0000256" key="1">
    <source>
        <dbReference type="ARBA" id="ARBA00005663"/>
    </source>
</evidence>
<evidence type="ECO:0000256" key="11">
    <source>
        <dbReference type="ARBA" id="ARBA00022801"/>
    </source>
</evidence>
<dbReference type="Pfam" id="PF00575">
    <property type="entry name" value="S1"/>
    <property type="match status" value="1"/>
</dbReference>
<feature type="region of interest" description="Disordered" evidence="16">
    <location>
        <begin position="689"/>
        <end position="1025"/>
    </location>
</feature>
<dbReference type="GO" id="GO:0005737">
    <property type="term" value="C:cytoplasm"/>
    <property type="evidence" value="ECO:0007669"/>
    <property type="project" value="UniProtKB-SubCell"/>
</dbReference>